<dbReference type="EMBL" id="BK014938">
    <property type="protein sequence ID" value="DAD83526.1"/>
    <property type="molecule type" value="Genomic_DNA"/>
</dbReference>
<reference evidence="1" key="1">
    <citation type="journal article" date="2021" name="Proc. Natl. Acad. Sci. U.S.A.">
        <title>A Catalog of Tens of Thousands of Viruses from Human Metagenomes Reveals Hidden Associations with Chronic Diseases.</title>
        <authorList>
            <person name="Tisza M.J."/>
            <person name="Buck C.B."/>
        </authorList>
    </citation>
    <scope>NUCLEOTIDE SEQUENCE</scope>
    <source>
        <strain evidence="1">Ctxc31</strain>
    </source>
</reference>
<sequence length="103" mass="12269">MRIYLSDNVFIEQCSAAPFLWDLYTVSKGIRKGKEELVEWFKASGLDLGQVLKKAPDFELNEKYKLNEEEFLNLKDYVEEFKTIQEEMFQKIKITFKNKNYAI</sequence>
<protein>
    <submittedName>
        <fullName evidence="1">Uncharacterized protein</fullName>
    </submittedName>
</protein>
<proteinExistence type="predicted"/>
<organism evidence="1">
    <name type="scientific">Siphoviridae sp. ctxc31</name>
    <dbReference type="NCBI Taxonomy" id="2826520"/>
    <lineage>
        <taxon>Viruses</taxon>
        <taxon>Duplodnaviria</taxon>
        <taxon>Heunggongvirae</taxon>
        <taxon>Uroviricota</taxon>
        <taxon>Caudoviricetes</taxon>
    </lineage>
</organism>
<accession>A0A8S5MMM8</accession>
<name>A0A8S5MMM8_9CAUD</name>
<evidence type="ECO:0000313" key="1">
    <source>
        <dbReference type="EMBL" id="DAD83526.1"/>
    </source>
</evidence>